<dbReference type="Pfam" id="PF00106">
    <property type="entry name" value="adh_short"/>
    <property type="match status" value="1"/>
</dbReference>
<dbReference type="PRINTS" id="PR00081">
    <property type="entry name" value="GDHRDH"/>
</dbReference>
<reference evidence="6" key="1">
    <citation type="journal article" date="2012" name="Science">
        <title>The Paleozoic origin of enzymatic lignin decomposition reconstructed from 31 fungal genomes.</title>
        <authorList>
            <person name="Floudas D."/>
            <person name="Binder M."/>
            <person name="Riley R."/>
            <person name="Barry K."/>
            <person name="Blanchette R.A."/>
            <person name="Henrissat B."/>
            <person name="Martinez A.T."/>
            <person name="Otillar R."/>
            <person name="Spatafora J.W."/>
            <person name="Yadav J.S."/>
            <person name="Aerts A."/>
            <person name="Benoit I."/>
            <person name="Boyd A."/>
            <person name="Carlson A."/>
            <person name="Copeland A."/>
            <person name="Coutinho P.M."/>
            <person name="de Vries R.P."/>
            <person name="Ferreira P."/>
            <person name="Findley K."/>
            <person name="Foster B."/>
            <person name="Gaskell J."/>
            <person name="Glotzer D."/>
            <person name="Gorecki P."/>
            <person name="Heitman J."/>
            <person name="Hesse C."/>
            <person name="Hori C."/>
            <person name="Igarashi K."/>
            <person name="Jurgens J.A."/>
            <person name="Kallen N."/>
            <person name="Kersten P."/>
            <person name="Kohler A."/>
            <person name="Kuees U."/>
            <person name="Kumar T.K.A."/>
            <person name="Kuo A."/>
            <person name="LaButti K."/>
            <person name="Larrondo L.F."/>
            <person name="Lindquist E."/>
            <person name="Ling A."/>
            <person name="Lombard V."/>
            <person name="Lucas S."/>
            <person name="Lundell T."/>
            <person name="Martin R."/>
            <person name="McLaughlin D.J."/>
            <person name="Morgenstern I."/>
            <person name="Morin E."/>
            <person name="Murat C."/>
            <person name="Nagy L.G."/>
            <person name="Nolan M."/>
            <person name="Ohm R.A."/>
            <person name="Patyshakuliyeva A."/>
            <person name="Rokas A."/>
            <person name="Ruiz-Duenas F.J."/>
            <person name="Sabat G."/>
            <person name="Salamov A."/>
            <person name="Samejima M."/>
            <person name="Schmutz J."/>
            <person name="Slot J.C."/>
            <person name="St John F."/>
            <person name="Stenlid J."/>
            <person name="Sun H."/>
            <person name="Sun S."/>
            <person name="Syed K."/>
            <person name="Tsang A."/>
            <person name="Wiebenga A."/>
            <person name="Young D."/>
            <person name="Pisabarro A."/>
            <person name="Eastwood D.C."/>
            <person name="Martin F."/>
            <person name="Cullen D."/>
            <person name="Grigoriev I.V."/>
            <person name="Hibbett D.S."/>
        </authorList>
    </citation>
    <scope>NUCLEOTIDE SEQUENCE [LARGE SCALE GENOMIC DNA]</scope>
    <source>
        <strain evidence="6">RWD-64-598 SS2</strain>
    </source>
</reference>
<dbReference type="OMA" id="VWEAYNI"/>
<dbReference type="InterPro" id="IPR020904">
    <property type="entry name" value="Sc_DH/Rdtase_CS"/>
</dbReference>
<dbReference type="Gene3D" id="3.40.50.720">
    <property type="entry name" value="NAD(P)-binding Rossmann-like Domain"/>
    <property type="match status" value="1"/>
</dbReference>
<dbReference type="GeneID" id="19201131"/>
<protein>
    <submittedName>
        <fullName evidence="5">Short-chain oxidoreductase</fullName>
    </submittedName>
</protein>
<dbReference type="InterPro" id="IPR051911">
    <property type="entry name" value="SDR_oxidoreductase"/>
</dbReference>
<dbReference type="PROSITE" id="PS00061">
    <property type="entry name" value="ADH_SHORT"/>
    <property type="match status" value="1"/>
</dbReference>
<dbReference type="Proteomes" id="UP000053558">
    <property type="component" value="Unassembled WGS sequence"/>
</dbReference>
<sequence length="287" mass="30808">MSNSQLVWLITGAASGFGKQLALEALSRSDKVIATSRSASRLAPLKQHGAETVELDVTSPLAGLHQAAKAATAIYGKIDVLVNSAGYISVGAVEEATPEETYDQFNTNVFGALNITRAFLPYMRERRSGTIAFMGSVGGWRPCPIFPMYAATKYAIRGISESLHGEIAPLELRSIVFEPGYTRTNFLQSGHRGPYENRIEDYKALGEQRNAALLAANGKQPGDPVKASSIIVDVIRGEGVATGKPFPTNLALGSDSYAGVKMSCENNWGMLEEWKDVICSADFPKGS</sequence>
<dbReference type="EMBL" id="JH711580">
    <property type="protein sequence ID" value="EIW79920.1"/>
    <property type="molecule type" value="Genomic_DNA"/>
</dbReference>
<keyword evidence="3" id="KW-0560">Oxidoreductase</keyword>
<comment type="caution">
    <text evidence="5">The sequence shown here is derived from an EMBL/GenBank/DDBJ whole genome shotgun (WGS) entry which is preliminary data.</text>
</comment>
<evidence type="ECO:0000256" key="4">
    <source>
        <dbReference type="RuleBase" id="RU000363"/>
    </source>
</evidence>
<accession>A0A5M3MLR7</accession>
<dbReference type="InterPro" id="IPR036291">
    <property type="entry name" value="NAD(P)-bd_dom_sf"/>
</dbReference>
<dbReference type="PRINTS" id="PR00080">
    <property type="entry name" value="SDRFAMILY"/>
</dbReference>
<name>A0A5M3MLR7_CONPW</name>
<dbReference type="GO" id="GO:0016491">
    <property type="term" value="F:oxidoreductase activity"/>
    <property type="evidence" value="ECO:0007669"/>
    <property type="project" value="UniProtKB-KW"/>
</dbReference>
<dbReference type="PANTHER" id="PTHR43976:SF16">
    <property type="entry name" value="SHORT-CHAIN DEHYDROGENASE_REDUCTASE FAMILY PROTEIN"/>
    <property type="match status" value="1"/>
</dbReference>
<dbReference type="OrthoDB" id="1274115at2759"/>
<proteinExistence type="inferred from homology"/>
<evidence type="ECO:0000313" key="5">
    <source>
        <dbReference type="EMBL" id="EIW79920.1"/>
    </source>
</evidence>
<dbReference type="InterPro" id="IPR002347">
    <property type="entry name" value="SDR_fam"/>
</dbReference>
<dbReference type="PANTHER" id="PTHR43976">
    <property type="entry name" value="SHORT CHAIN DEHYDROGENASE"/>
    <property type="match status" value="1"/>
</dbReference>
<keyword evidence="6" id="KW-1185">Reference proteome</keyword>
<organism evidence="5 6">
    <name type="scientific">Coniophora puteana (strain RWD-64-598)</name>
    <name type="common">Brown rot fungus</name>
    <dbReference type="NCBI Taxonomy" id="741705"/>
    <lineage>
        <taxon>Eukaryota</taxon>
        <taxon>Fungi</taxon>
        <taxon>Dikarya</taxon>
        <taxon>Basidiomycota</taxon>
        <taxon>Agaricomycotina</taxon>
        <taxon>Agaricomycetes</taxon>
        <taxon>Agaricomycetidae</taxon>
        <taxon>Boletales</taxon>
        <taxon>Coniophorineae</taxon>
        <taxon>Coniophoraceae</taxon>
        <taxon>Coniophora</taxon>
    </lineage>
</organism>
<evidence type="ECO:0000256" key="2">
    <source>
        <dbReference type="ARBA" id="ARBA00022857"/>
    </source>
</evidence>
<evidence type="ECO:0000256" key="3">
    <source>
        <dbReference type="ARBA" id="ARBA00023002"/>
    </source>
</evidence>
<dbReference type="CDD" id="cd05374">
    <property type="entry name" value="17beta-HSD-like_SDR_c"/>
    <property type="match status" value="1"/>
</dbReference>
<evidence type="ECO:0000256" key="1">
    <source>
        <dbReference type="ARBA" id="ARBA00006484"/>
    </source>
</evidence>
<dbReference type="AlphaFoldDB" id="A0A5M3MLR7"/>
<keyword evidence="2" id="KW-0521">NADP</keyword>
<evidence type="ECO:0000313" key="6">
    <source>
        <dbReference type="Proteomes" id="UP000053558"/>
    </source>
</evidence>
<dbReference type="KEGG" id="cput:CONPUDRAFT_138069"/>
<dbReference type="RefSeq" id="XP_007770245.1">
    <property type="nucleotide sequence ID" value="XM_007772055.1"/>
</dbReference>
<dbReference type="SUPFAM" id="SSF51735">
    <property type="entry name" value="NAD(P)-binding Rossmann-fold domains"/>
    <property type="match status" value="1"/>
</dbReference>
<comment type="similarity">
    <text evidence="1 4">Belongs to the short-chain dehydrogenases/reductases (SDR) family.</text>
</comment>
<gene>
    <name evidence="5" type="ORF">CONPUDRAFT_138069</name>
</gene>